<dbReference type="OrthoDB" id="10055322at2759"/>
<protein>
    <recommendedName>
        <fullName evidence="5">Mediator of RNA polymerase II transcription subunit 15</fullName>
    </recommendedName>
</protein>
<feature type="compositionally biased region" description="Polar residues" evidence="1">
    <location>
        <begin position="619"/>
        <end position="640"/>
    </location>
</feature>
<feature type="domain" description="ARC105/Med15 mediator subunit C-terminal" evidence="3">
    <location>
        <begin position="862"/>
        <end position="971"/>
    </location>
</feature>
<dbReference type="Pfam" id="PF21539">
    <property type="entry name" value="Med15_C"/>
    <property type="match status" value="1"/>
</dbReference>
<feature type="compositionally biased region" description="Low complexity" evidence="1">
    <location>
        <begin position="528"/>
        <end position="539"/>
    </location>
</feature>
<dbReference type="Proteomes" id="UP000828236">
    <property type="component" value="Unassembled WGS sequence"/>
</dbReference>
<dbReference type="InterPro" id="IPR048385">
    <property type="entry name" value="Med15_central"/>
</dbReference>
<dbReference type="InterPro" id="IPR048386">
    <property type="entry name" value="Med15_C"/>
</dbReference>
<feature type="compositionally biased region" description="Low complexity" evidence="1">
    <location>
        <begin position="1017"/>
        <end position="1027"/>
    </location>
</feature>
<dbReference type="Pfam" id="PF21538">
    <property type="entry name" value="Med15_M"/>
    <property type="match status" value="1"/>
</dbReference>
<reference evidence="4" key="1">
    <citation type="submission" date="2020-06" db="EMBL/GenBank/DDBJ databases">
        <authorList>
            <person name="Ji K."/>
            <person name="Li J."/>
        </authorList>
    </citation>
    <scope>NUCLEOTIDE SEQUENCE</scope>
    <source>
        <strain evidence="4">JKM2019</strain>
        <tissue evidence="4">Whole body</tissue>
    </source>
</reference>
<evidence type="ECO:0000259" key="3">
    <source>
        <dbReference type="Pfam" id="PF21539"/>
    </source>
</evidence>
<gene>
    <name evidence="4" type="ORF">HUG17_0525</name>
</gene>
<feature type="compositionally biased region" description="Low complexity" evidence="1">
    <location>
        <begin position="546"/>
        <end position="559"/>
    </location>
</feature>
<evidence type="ECO:0000259" key="2">
    <source>
        <dbReference type="Pfam" id="PF21538"/>
    </source>
</evidence>
<feature type="region of interest" description="Disordered" evidence="1">
    <location>
        <begin position="526"/>
        <end position="560"/>
    </location>
</feature>
<feature type="region of interest" description="Disordered" evidence="1">
    <location>
        <begin position="580"/>
        <end position="642"/>
    </location>
</feature>
<feature type="domain" description="ARC105/Med15 mediator subunit central" evidence="2">
    <location>
        <begin position="644"/>
        <end position="712"/>
    </location>
</feature>
<proteinExistence type="predicted"/>
<evidence type="ECO:0008006" key="5">
    <source>
        <dbReference type="Google" id="ProtNLM"/>
    </source>
</evidence>
<reference evidence="4" key="2">
    <citation type="journal article" date="2021" name="World Allergy Organ. J.">
        <title>Chromosome-level assembly of Dermatophagoides farinae genome and transcriptome reveals two novel allergens Der f 37 and Der f 39.</title>
        <authorList>
            <person name="Chen J."/>
            <person name="Cai Z."/>
            <person name="Fan D."/>
            <person name="Hu J."/>
            <person name="Hou Y."/>
            <person name="He Y."/>
            <person name="Zhang Z."/>
            <person name="Zhao Z."/>
            <person name="Gao P."/>
            <person name="Hu W."/>
            <person name="Sun J."/>
            <person name="Li J."/>
            <person name="Ji K."/>
        </authorList>
    </citation>
    <scope>NUCLEOTIDE SEQUENCE</scope>
    <source>
        <strain evidence="4">JKM2019</strain>
    </source>
</reference>
<sequence length="1036" mass="114625">MATNPGTSVQPTQQATKNITNELRQRVLQRMRETIAKTGLPFVPEDIENTLYKRYPTPEDYWNHAQNFLKTVMAKKQQSMQQQQQQQQQQMMNQNAIALHNMGGGVGPKPVGTHMMMTTTGGHLSDSIHQQQQQQKSQQMMATNNSQRPTSVTMNKMMAIPTAGSFIGNNQQQQPNTNVTAITNQSGTANVVLNANPQMMTMAANKAKIMVSNQQQFQQQQANQQQLAAMQMQQQQTNQMTVGSNQQPTMTLQSQLQQQGTASARMMQPNQMMNQRMLAATNANASQIRQINQNIQLRIPRQQLQQQAQLAAANIQQTVSGQTHMMSTIGQQQQQTSQQPGSVPILVLQHQQQPRQINTQQIQIQMQQQLQSGPFQDQHPTSRMTTSTAIQQQQFINKANQMQHVNTANMQSTMAQQQPQQAQNSAGNMAQAAQFANQFGQQAQIVTGSSTGGQTLISHQQQAIAVARQHQQQQQVSVQLGPGNQATMMTTANTSIPSNDNNVMGGGVGPVGPPNKGLLSAQILTANQQPQSQPSQQQSMAGVGVQPTQPMGAQQQQQPKILATSGSVLGAGQTTTMIPANHHAHHHGSPVNSNFIGTGSPAAPQLMPSPASRPPHSIETPSPQNQPLNTPGSVPTAQSARTKDQLYQEKLQSMQKYIEPLKEAMQKNDMDDSNKDKTRNLYQILTGVNRTTLELLERCEASLESQANFLANKNLSANNGTMGKMDITNHNINMADLPSLNKSRLTASGMIPTMSSLSLLSQSGSSTVHSRMQDTCQSLLDAVTRNFRKPTYFHVAHKTFGPALSVLNPDPYLLAHRVNVSGNYICYNNVSGKTMMKKAGLVDRRIETWKRRMNRLSHKKPLPDILQGEIARLDLRFKVQALSARRFGSSKCQHLLCRLDDSRLPSVPPIIVYIPEDYPNVPPYCELESEQYKNCHFFSRIYSNFGCNMRHMPMRYSFTLLLHIWERSIQQAMCSISDTSTSLLSSSSSMISSTLSPSCPQQQDQMNNNHVTVDVNGHNGDNMANNNLPITTITKN</sequence>
<organism evidence="4">
    <name type="scientific">Dermatophagoides farinae</name>
    <name type="common">American house dust mite</name>
    <dbReference type="NCBI Taxonomy" id="6954"/>
    <lineage>
        <taxon>Eukaryota</taxon>
        <taxon>Metazoa</taxon>
        <taxon>Ecdysozoa</taxon>
        <taxon>Arthropoda</taxon>
        <taxon>Chelicerata</taxon>
        <taxon>Arachnida</taxon>
        <taxon>Acari</taxon>
        <taxon>Acariformes</taxon>
        <taxon>Sarcoptiformes</taxon>
        <taxon>Astigmata</taxon>
        <taxon>Psoroptidia</taxon>
        <taxon>Analgoidea</taxon>
        <taxon>Pyroglyphidae</taxon>
        <taxon>Dermatophagoidinae</taxon>
        <taxon>Dermatophagoides</taxon>
    </lineage>
</organism>
<feature type="region of interest" description="Disordered" evidence="1">
    <location>
        <begin position="1017"/>
        <end position="1036"/>
    </location>
</feature>
<comment type="caution">
    <text evidence="4">The sequence shown here is derived from an EMBL/GenBank/DDBJ whole genome shotgun (WGS) entry which is preliminary data.</text>
</comment>
<evidence type="ECO:0000313" key="4">
    <source>
        <dbReference type="EMBL" id="KAH7644987.1"/>
    </source>
</evidence>
<dbReference type="EMBL" id="SDOV01000001">
    <property type="protein sequence ID" value="KAH7644987.1"/>
    <property type="molecule type" value="Genomic_DNA"/>
</dbReference>
<dbReference type="AlphaFoldDB" id="A0A9D4P6T8"/>
<name>A0A9D4P6T8_DERFA</name>
<accession>A0A9D4P6T8</accession>
<evidence type="ECO:0000256" key="1">
    <source>
        <dbReference type="SAM" id="MobiDB-lite"/>
    </source>
</evidence>